<reference evidence="1" key="1">
    <citation type="submission" date="2014-12" db="EMBL/GenBank/DDBJ databases">
        <title>Insight into the proteome of Arion vulgaris.</title>
        <authorList>
            <person name="Aradska J."/>
            <person name="Bulat T."/>
            <person name="Smidak R."/>
            <person name="Sarate P."/>
            <person name="Gangsoo J."/>
            <person name="Sialana F."/>
            <person name="Bilban M."/>
            <person name="Lubec G."/>
        </authorList>
    </citation>
    <scope>NUCLEOTIDE SEQUENCE</scope>
    <source>
        <tissue evidence="1">Skin</tissue>
    </source>
</reference>
<protein>
    <submittedName>
        <fullName evidence="1">Uncharacterized protein</fullName>
    </submittedName>
</protein>
<evidence type="ECO:0000313" key="1">
    <source>
        <dbReference type="EMBL" id="CEL00036.1"/>
    </source>
</evidence>
<name>A0A0B7C5Z3_9EUPU</name>
<dbReference type="EMBL" id="HACG01053165">
    <property type="protein sequence ID" value="CEL00036.1"/>
    <property type="molecule type" value="Transcribed_RNA"/>
</dbReference>
<accession>A0A0B7C5Z3</accession>
<gene>
    <name evidence="1" type="primary">ORF222702</name>
</gene>
<dbReference type="AlphaFoldDB" id="A0A0B7C5Z3"/>
<feature type="non-terminal residue" evidence="1">
    <location>
        <position position="1"/>
    </location>
</feature>
<proteinExistence type="predicted"/>
<organism evidence="1">
    <name type="scientific">Arion vulgaris</name>
    <dbReference type="NCBI Taxonomy" id="1028688"/>
    <lineage>
        <taxon>Eukaryota</taxon>
        <taxon>Metazoa</taxon>
        <taxon>Spiralia</taxon>
        <taxon>Lophotrochozoa</taxon>
        <taxon>Mollusca</taxon>
        <taxon>Gastropoda</taxon>
        <taxon>Heterobranchia</taxon>
        <taxon>Euthyneura</taxon>
        <taxon>Panpulmonata</taxon>
        <taxon>Eupulmonata</taxon>
        <taxon>Stylommatophora</taxon>
        <taxon>Helicina</taxon>
        <taxon>Arionoidea</taxon>
        <taxon>Arionidae</taxon>
        <taxon>Arion</taxon>
    </lineage>
</organism>
<feature type="non-terminal residue" evidence="1">
    <location>
        <position position="93"/>
    </location>
</feature>
<sequence>TDELYDMNAKTDSYKSVVPNFNDNASILRKLSEEFYGQKLGMTSDKRMSSSSTQDFSRFDPLNQAAVLQPGMREAESYSSVVIHHDEKVGLFG</sequence>